<organism evidence="1">
    <name type="scientific">uncultured Caudovirales phage</name>
    <dbReference type="NCBI Taxonomy" id="2100421"/>
    <lineage>
        <taxon>Viruses</taxon>
        <taxon>Duplodnaviria</taxon>
        <taxon>Heunggongvirae</taxon>
        <taxon>Uroviricota</taxon>
        <taxon>Caudoviricetes</taxon>
        <taxon>Peduoviridae</taxon>
        <taxon>Maltschvirus</taxon>
        <taxon>Maltschvirus maltsch</taxon>
    </lineage>
</organism>
<proteinExistence type="predicted"/>
<reference evidence="1" key="1">
    <citation type="submission" date="2020-04" db="EMBL/GenBank/DDBJ databases">
        <authorList>
            <person name="Chiriac C."/>
            <person name="Salcher M."/>
            <person name="Ghai R."/>
            <person name="Kavagutti S V."/>
        </authorList>
    </citation>
    <scope>NUCLEOTIDE SEQUENCE</scope>
</reference>
<name>A0A6J5M6J2_9CAUD</name>
<gene>
    <name evidence="1" type="ORF">UFOVP426_39</name>
</gene>
<protein>
    <submittedName>
        <fullName evidence="1">Uncharacterized protein</fullName>
    </submittedName>
</protein>
<sequence length="223" mass="26013">MHLEIYNKLEPDELKVVVALDTMSVGRCSPIEVREHLKTCLALSGCQVPTMEIFEFLLQFVIKNYGNYKLKELGVAFELYAIGKLSVDKAIMFTPKFFGDVMAAYKPIALQVRQKTYVEPQPVEIPKIQDDEIIEALYKNWDKSAKRGWELLNTMAFDILWKRKELNKENLSQDKADQIKKKIIAHYKAQAKTPKDLDKLNNEIFIKNECKRYTLYLFLQNQL</sequence>
<dbReference type="EMBL" id="LR796396">
    <property type="protein sequence ID" value="CAB4141752.1"/>
    <property type="molecule type" value="Genomic_DNA"/>
</dbReference>
<evidence type="ECO:0000313" key="1">
    <source>
        <dbReference type="EMBL" id="CAB4141752.1"/>
    </source>
</evidence>
<accession>A0A6J5M6J2</accession>